<evidence type="ECO:0000256" key="7">
    <source>
        <dbReference type="ARBA" id="ARBA00022840"/>
    </source>
</evidence>
<dbReference type="SUPFAM" id="SSF50978">
    <property type="entry name" value="WD40 repeat-like"/>
    <property type="match status" value="2"/>
</dbReference>
<comment type="similarity">
    <text evidence="12">Belongs to the TRAFAC class myosin-kinesin ATPase superfamily. Kinesin family.</text>
</comment>
<dbReference type="PRINTS" id="PR00380">
    <property type="entry name" value="KINESINHEAVY"/>
</dbReference>
<dbReference type="Pfam" id="PF25764">
    <property type="entry name" value="KIF21A_4th"/>
    <property type="match status" value="1"/>
</dbReference>
<dbReference type="Pfam" id="PF00225">
    <property type="entry name" value="Kinesin"/>
    <property type="match status" value="1"/>
</dbReference>
<feature type="repeat" description="WD" evidence="11">
    <location>
        <begin position="1290"/>
        <end position="1329"/>
    </location>
</feature>
<keyword evidence="17" id="KW-1185">Reference proteome</keyword>
<keyword evidence="3 11" id="KW-0853">WD repeat</keyword>
<dbReference type="InterPro" id="IPR001680">
    <property type="entry name" value="WD40_rpt"/>
</dbReference>
<keyword evidence="9 12" id="KW-0505">Motor protein</keyword>
<dbReference type="PROSITE" id="PS50082">
    <property type="entry name" value="WD_REPEATS_2"/>
    <property type="match status" value="2"/>
</dbReference>
<feature type="region of interest" description="Disordered" evidence="14">
    <location>
        <begin position="991"/>
        <end position="1039"/>
    </location>
</feature>
<dbReference type="CDD" id="cd00200">
    <property type="entry name" value="WD40"/>
    <property type="match status" value="1"/>
</dbReference>
<dbReference type="GO" id="GO:0051231">
    <property type="term" value="P:spindle elongation"/>
    <property type="evidence" value="ECO:0007669"/>
    <property type="project" value="TreeGrafter"/>
</dbReference>
<proteinExistence type="inferred from homology"/>
<evidence type="ECO:0000256" key="2">
    <source>
        <dbReference type="ARBA" id="ARBA00022490"/>
    </source>
</evidence>
<feature type="region of interest" description="Disordered" evidence="14">
    <location>
        <begin position="758"/>
        <end position="778"/>
    </location>
</feature>
<feature type="region of interest" description="Disordered" evidence="14">
    <location>
        <begin position="1204"/>
        <end position="1249"/>
    </location>
</feature>
<feature type="repeat" description="WD" evidence="11">
    <location>
        <begin position="1480"/>
        <end position="1525"/>
    </location>
</feature>
<keyword evidence="2" id="KW-0963">Cytoplasm</keyword>
<dbReference type="InterPro" id="IPR056532">
    <property type="entry name" value="KIF21A/B_hel_2"/>
</dbReference>
<dbReference type="Pfam" id="PF23203">
    <property type="entry name" value="KIF21A"/>
    <property type="match status" value="1"/>
</dbReference>
<dbReference type="PANTHER" id="PTHR47969:SF15">
    <property type="entry name" value="CHROMOSOME-ASSOCIATED KINESIN KIF4A-RELATED"/>
    <property type="match status" value="1"/>
</dbReference>
<accession>A0A182MZD8</accession>
<dbReference type="InterPro" id="IPR036961">
    <property type="entry name" value="Kinesin_motor_dom_sf"/>
</dbReference>
<dbReference type="GO" id="GO:0007018">
    <property type="term" value="P:microtubule-based movement"/>
    <property type="evidence" value="ECO:0007669"/>
    <property type="project" value="InterPro"/>
</dbReference>
<dbReference type="FunFam" id="2.130.10.10:FF:001563">
    <property type="entry name" value="Kinesin protein KIF21B"/>
    <property type="match status" value="1"/>
</dbReference>
<dbReference type="PROSITE" id="PS50294">
    <property type="entry name" value="WD_REPEATS_REGION"/>
    <property type="match status" value="1"/>
</dbReference>
<feature type="coiled-coil region" evidence="13">
    <location>
        <begin position="577"/>
        <end position="745"/>
    </location>
</feature>
<evidence type="ECO:0000256" key="4">
    <source>
        <dbReference type="ARBA" id="ARBA00022701"/>
    </source>
</evidence>
<dbReference type="VEuPathDB" id="VectorBase:ADIR000743"/>
<dbReference type="Proteomes" id="UP000075884">
    <property type="component" value="Unassembled WGS sequence"/>
</dbReference>
<dbReference type="SMART" id="SM00320">
    <property type="entry name" value="WD40"/>
    <property type="match status" value="7"/>
</dbReference>
<dbReference type="PROSITE" id="PS50067">
    <property type="entry name" value="KINESIN_MOTOR_2"/>
    <property type="match status" value="1"/>
</dbReference>
<dbReference type="PROSITE" id="PS00411">
    <property type="entry name" value="KINESIN_MOTOR_1"/>
    <property type="match status" value="1"/>
</dbReference>
<evidence type="ECO:0000256" key="13">
    <source>
        <dbReference type="SAM" id="Coils"/>
    </source>
</evidence>
<dbReference type="GO" id="GO:0005524">
    <property type="term" value="F:ATP binding"/>
    <property type="evidence" value="ECO:0007669"/>
    <property type="project" value="UniProtKB-UniRule"/>
</dbReference>
<evidence type="ECO:0000256" key="10">
    <source>
        <dbReference type="ARBA" id="ARBA00023212"/>
    </source>
</evidence>
<comment type="subcellular location">
    <subcellularLocation>
        <location evidence="1">Cytoplasm</location>
        <location evidence="1">Cytoskeleton</location>
    </subcellularLocation>
</comment>
<feature type="coiled-coil region" evidence="13">
    <location>
        <begin position="340"/>
        <end position="420"/>
    </location>
</feature>
<protein>
    <recommendedName>
        <fullName evidence="15">Kinesin motor domain-containing protein</fullName>
    </recommendedName>
</protein>
<dbReference type="InterPro" id="IPR027417">
    <property type="entry name" value="P-loop_NTPase"/>
</dbReference>
<evidence type="ECO:0000256" key="3">
    <source>
        <dbReference type="ARBA" id="ARBA00022574"/>
    </source>
</evidence>
<keyword evidence="7 12" id="KW-0067">ATP-binding</keyword>
<keyword evidence="4" id="KW-0493">Microtubule</keyword>
<dbReference type="SUPFAM" id="SSF52540">
    <property type="entry name" value="P-loop containing nucleoside triphosphate hydrolases"/>
    <property type="match status" value="1"/>
</dbReference>
<dbReference type="Pfam" id="PF00400">
    <property type="entry name" value="WD40"/>
    <property type="match status" value="3"/>
</dbReference>
<feature type="region of interest" description="Disordered" evidence="14">
    <location>
        <begin position="534"/>
        <end position="560"/>
    </location>
</feature>
<feature type="region of interest" description="Disordered" evidence="14">
    <location>
        <begin position="428"/>
        <end position="456"/>
    </location>
</feature>
<keyword evidence="8 13" id="KW-0175">Coiled coil</keyword>
<dbReference type="PANTHER" id="PTHR47969">
    <property type="entry name" value="CHROMOSOME-ASSOCIATED KINESIN KIF4A-RELATED"/>
    <property type="match status" value="1"/>
</dbReference>
<dbReference type="PROSITE" id="PS00678">
    <property type="entry name" value="WD_REPEATS_1"/>
    <property type="match status" value="1"/>
</dbReference>
<evidence type="ECO:0000256" key="9">
    <source>
        <dbReference type="ARBA" id="ARBA00023175"/>
    </source>
</evidence>
<evidence type="ECO:0000256" key="12">
    <source>
        <dbReference type="PROSITE-ProRule" id="PRU00283"/>
    </source>
</evidence>
<dbReference type="GO" id="GO:0003777">
    <property type="term" value="F:microtubule motor activity"/>
    <property type="evidence" value="ECO:0007669"/>
    <property type="project" value="InterPro"/>
</dbReference>
<dbReference type="InterPro" id="IPR015943">
    <property type="entry name" value="WD40/YVTN_repeat-like_dom_sf"/>
</dbReference>
<dbReference type="GO" id="GO:0005874">
    <property type="term" value="C:microtubule"/>
    <property type="evidence" value="ECO:0007669"/>
    <property type="project" value="UniProtKB-KW"/>
</dbReference>
<dbReference type="STRING" id="7168.A0A182MZD8"/>
<dbReference type="Gene3D" id="3.40.850.10">
    <property type="entry name" value="Kinesin motor domain"/>
    <property type="match status" value="1"/>
</dbReference>
<dbReference type="CDD" id="cd01372">
    <property type="entry name" value="KISc_KIF4"/>
    <property type="match status" value="1"/>
</dbReference>
<feature type="domain" description="Kinesin motor" evidence="15">
    <location>
        <begin position="1"/>
        <end position="332"/>
    </location>
</feature>
<dbReference type="InterPro" id="IPR001752">
    <property type="entry name" value="Kinesin_motor_dom"/>
</dbReference>
<dbReference type="InterPro" id="IPR036322">
    <property type="entry name" value="WD40_repeat_dom_sf"/>
</dbReference>
<dbReference type="GO" id="GO:0005875">
    <property type="term" value="C:microtubule associated complex"/>
    <property type="evidence" value="ECO:0007669"/>
    <property type="project" value="TreeGrafter"/>
</dbReference>
<name>A0A182MZD8_9DIPT</name>
<dbReference type="GO" id="GO:0007052">
    <property type="term" value="P:mitotic spindle organization"/>
    <property type="evidence" value="ECO:0007669"/>
    <property type="project" value="TreeGrafter"/>
</dbReference>
<evidence type="ECO:0000313" key="17">
    <source>
        <dbReference type="Proteomes" id="UP000075884"/>
    </source>
</evidence>
<evidence type="ECO:0000256" key="8">
    <source>
        <dbReference type="ARBA" id="ARBA00023054"/>
    </source>
</evidence>
<dbReference type="CDD" id="cd22248">
    <property type="entry name" value="Rcc_KIF21"/>
    <property type="match status" value="1"/>
</dbReference>
<keyword evidence="5" id="KW-0677">Repeat</keyword>
<dbReference type="FunFam" id="3.40.850.10:FF:000011">
    <property type="entry name" value="Kinesin family member 21A"/>
    <property type="match status" value="1"/>
</dbReference>
<dbReference type="InterPro" id="IPR019821">
    <property type="entry name" value="Kinesin_motor_CS"/>
</dbReference>
<feature type="compositionally biased region" description="Low complexity" evidence="14">
    <location>
        <begin position="1015"/>
        <end position="1032"/>
    </location>
</feature>
<organism evidence="16 17">
    <name type="scientific">Anopheles dirus</name>
    <dbReference type="NCBI Taxonomy" id="7168"/>
    <lineage>
        <taxon>Eukaryota</taxon>
        <taxon>Metazoa</taxon>
        <taxon>Ecdysozoa</taxon>
        <taxon>Arthropoda</taxon>
        <taxon>Hexapoda</taxon>
        <taxon>Insecta</taxon>
        <taxon>Pterygota</taxon>
        <taxon>Neoptera</taxon>
        <taxon>Endopterygota</taxon>
        <taxon>Diptera</taxon>
        <taxon>Nematocera</taxon>
        <taxon>Culicoidea</taxon>
        <taxon>Culicidae</taxon>
        <taxon>Anophelinae</taxon>
        <taxon>Anopheles</taxon>
    </lineage>
</organism>
<evidence type="ECO:0000256" key="14">
    <source>
        <dbReference type="SAM" id="MobiDB-lite"/>
    </source>
</evidence>
<dbReference type="InterPro" id="IPR027640">
    <property type="entry name" value="Kinesin-like_fam"/>
</dbReference>
<sequence length="1611" mass="176401">MCRVCTQVTPGEPQVLLGSDKAFTFDYVFDMSTTQVSVYNNCIEKLVDGALKGYNATVLAYGQTGSGKTYTMGTGFERAVPEMQEGIIPRAVRHLFEGIARLQQNPYDEDGTYLGTVTFSVAAQFMELYNEEIIDLLDPYNKGGRVFKIFEDATGGISVAGATIKPLTGPQEALNCLQQGALARTTASTQMNEQSSRSHALFTILIRRQRVMTAEQCGNVDGDTETLTSKFHFVDLAGSERLKRTGATGERAREGISINCGLLALGNVISALGDKTKKVSHVPYRDSKLTRLLQDSLGGNSQTIMIACVSPSDRDFMETLNTLKYANRARNIKNKVQINQDQSSRTISLLRREIANLQLEILEYKQGKRSVDSEGNTAITDVSLENTILLQDNKRLQQRVKAMQETINALTEKNAVLQAQQAMSSLNISSAGGDGSTATGNATSESGANGTTTSGSDSAMQELIVGYISEIEKLKAKLIESDQMFQQLQKAKASQSRLGMKATYPFIEDNPETMINMLKHEMEKERETLMSRSLPGLENESSSQEQESDSESDTESDDKAEELRAEMFDVNSDIELKVRLLEQLEESQQRMQLMRQQYEKQLNMMNEKIANTQRERDQIIANMASGGPGGMNGKGQNASNESAIKRVKEDYERRLVEYKRQLNQMQVVTREQKRLHHTMQTQEAKIKTLRGELVELKQVKTRLMKKIQEESNRHKEMESRKTREIAQLRKETRKHVNMIKSLQAQGAAKDQVLKRKTEEVSNLRKSQRGMMSLKAAGRVQGKASIGSMLQGTKRFKARWDQLQRTIMRAARTRQAVLELEMELERVMHERDVLSRDLTNLRQRRKESTEPSALHDLVSEEDTIISNMNYLHDTMTDLQKSIIQMEDGKDLNSEHAVLQTIMDNIGTVEEAKFMLQRVCSITIGHVCESGVTQSKLRERDALLTELQRDSSVQEQLLQFILARAPVATTSEASFSSAQSANSYANASQSNMLESNGLAQPQPSSSQQFRLPHVVDSTTRSPSPSNSNTNLNSSKQRRNPAVVPSVATIQDLLYGSSASYVGPADDGAPCGGSGAPDYRNGSTGVGGIAGSNGAAGGGSKLEKVGICIYLEDSADDDDAKHPPSLQDHRSDIMTRSYTILDGAMDPVAAANAGLPIVSSPPVAPARTFVPLSRVPSAPGSLKGLQPHQGLSRQNSTASPLLARKSFEANAAPPSPRVSRRTFTSKMSPGIEDTNDVPTSPPVYRRGLSREDNGGDVFSRLGAGTQDPQPGGNIKELNGRYKAGSPLICTHVVEGHTNSVLSIKVSNQMLFTAAADRTVKVWDLRTSATPHCLTGHLGPVAAVEYDRVNNLLFSASGAFVKVWDLRTSNIKPIITLCSSGTTLPANATLTDLVPGESSITALTMGASGKLYTAASDKVRFWDLRQFACLGRLSGGHQAAVMCLTAWEGPNSTDLVATGSKDHYVKVFEVNSTGGVVQPLLNLEPPHYDGVQALAVANDATGVDAELFSGSRDSGIKRWDLRNGELKQSLNNAHKGWVSGMAIYGDILLSSCRGGVVRLWNIKTCDSLAEMKTEQSINDIVTSDNRVFTASNDGKVRLWRVSSAIRRLGPNESSI</sequence>
<evidence type="ECO:0000256" key="6">
    <source>
        <dbReference type="ARBA" id="ARBA00022741"/>
    </source>
</evidence>
<keyword evidence="10" id="KW-0206">Cytoskeleton</keyword>
<evidence type="ECO:0000256" key="5">
    <source>
        <dbReference type="ARBA" id="ARBA00022737"/>
    </source>
</evidence>
<keyword evidence="6 12" id="KW-0547">Nucleotide-binding</keyword>
<feature type="compositionally biased region" description="Polar residues" evidence="14">
    <location>
        <begin position="445"/>
        <end position="456"/>
    </location>
</feature>
<evidence type="ECO:0000313" key="16">
    <source>
        <dbReference type="EnsemblMetazoa" id="ADIR000743-PA"/>
    </source>
</evidence>
<evidence type="ECO:0000259" key="15">
    <source>
        <dbReference type="PROSITE" id="PS50067"/>
    </source>
</evidence>
<evidence type="ECO:0000256" key="11">
    <source>
        <dbReference type="PROSITE-ProRule" id="PRU00221"/>
    </source>
</evidence>
<feature type="compositionally biased region" description="Polar residues" evidence="14">
    <location>
        <begin position="991"/>
        <end position="1007"/>
    </location>
</feature>
<dbReference type="SMART" id="SM00129">
    <property type="entry name" value="KISc"/>
    <property type="match status" value="1"/>
</dbReference>
<dbReference type="InterPro" id="IPR019775">
    <property type="entry name" value="WD40_repeat_CS"/>
</dbReference>
<reference evidence="17" key="1">
    <citation type="submission" date="2013-03" db="EMBL/GenBank/DDBJ databases">
        <title>The Genome Sequence of Anopheles dirus WRAIR2.</title>
        <authorList>
            <consortium name="The Broad Institute Genomics Platform"/>
            <person name="Neafsey D.E."/>
            <person name="Walton C."/>
            <person name="Walker B."/>
            <person name="Young S.K."/>
            <person name="Zeng Q."/>
            <person name="Gargeya S."/>
            <person name="Fitzgerald M."/>
            <person name="Haas B."/>
            <person name="Abouelleil A."/>
            <person name="Allen A.W."/>
            <person name="Alvarado L."/>
            <person name="Arachchi H.M."/>
            <person name="Berlin A.M."/>
            <person name="Chapman S.B."/>
            <person name="Gainer-Dewar J."/>
            <person name="Goldberg J."/>
            <person name="Griggs A."/>
            <person name="Gujja S."/>
            <person name="Hansen M."/>
            <person name="Howarth C."/>
            <person name="Imamovic A."/>
            <person name="Ireland A."/>
            <person name="Larimer J."/>
            <person name="McCowan C."/>
            <person name="Murphy C."/>
            <person name="Pearson M."/>
            <person name="Poon T.W."/>
            <person name="Priest M."/>
            <person name="Roberts A."/>
            <person name="Saif S."/>
            <person name="Shea T."/>
            <person name="Sisk P."/>
            <person name="Sykes S."/>
            <person name="Wortman J."/>
            <person name="Nusbaum C."/>
            <person name="Birren B."/>
        </authorList>
    </citation>
    <scope>NUCLEOTIDE SEQUENCE [LARGE SCALE GENOMIC DNA]</scope>
    <source>
        <strain evidence="17">WRAIR2</strain>
    </source>
</reference>
<reference evidence="16" key="2">
    <citation type="submission" date="2020-05" db="UniProtKB">
        <authorList>
            <consortium name="EnsemblMetazoa"/>
        </authorList>
    </citation>
    <scope>IDENTIFICATION</scope>
    <source>
        <strain evidence="16">WRAIR2</strain>
    </source>
</reference>
<dbReference type="EnsemblMetazoa" id="ADIR000743-RA">
    <property type="protein sequence ID" value="ADIR000743-PA"/>
    <property type="gene ID" value="ADIR000743"/>
</dbReference>
<feature type="coiled-coil region" evidence="13">
    <location>
        <begin position="809"/>
        <end position="843"/>
    </location>
</feature>
<feature type="binding site" evidence="12">
    <location>
        <begin position="62"/>
        <end position="69"/>
    </location>
    <ligand>
        <name>ATP</name>
        <dbReference type="ChEBI" id="CHEBI:30616"/>
    </ligand>
</feature>
<dbReference type="GO" id="GO:0008017">
    <property type="term" value="F:microtubule binding"/>
    <property type="evidence" value="ECO:0007669"/>
    <property type="project" value="InterPro"/>
</dbReference>
<feature type="compositionally biased region" description="Acidic residues" evidence="14">
    <location>
        <begin position="546"/>
        <end position="560"/>
    </location>
</feature>
<evidence type="ECO:0000256" key="1">
    <source>
        <dbReference type="ARBA" id="ARBA00004245"/>
    </source>
</evidence>
<dbReference type="Gene3D" id="2.130.10.10">
    <property type="entry name" value="YVTN repeat-like/Quinoprotein amine dehydrogenase"/>
    <property type="match status" value="2"/>
</dbReference>